<reference evidence="6 7" key="1">
    <citation type="journal article" date="2023" name="G3 (Bethesda)">
        <title>A chromosome-level genome assembly of Zasmidium syzygii isolated from banana leaves.</title>
        <authorList>
            <person name="van Westerhoven A.C."/>
            <person name="Mehrabi R."/>
            <person name="Talebi R."/>
            <person name="Steentjes M.B.F."/>
            <person name="Corcolon B."/>
            <person name="Chong P.A."/>
            <person name="Kema G.H.J."/>
            <person name="Seidl M.F."/>
        </authorList>
    </citation>
    <scope>NUCLEOTIDE SEQUENCE [LARGE SCALE GENOMIC DNA]</scope>
    <source>
        <strain evidence="6 7">P124</strain>
    </source>
</reference>
<gene>
    <name evidence="6" type="ORF">PRZ48_008943</name>
</gene>
<evidence type="ECO:0000313" key="6">
    <source>
        <dbReference type="EMBL" id="KAK4500753.1"/>
    </source>
</evidence>
<dbReference type="EMBL" id="JAXOVC010000006">
    <property type="protein sequence ID" value="KAK4500753.1"/>
    <property type="molecule type" value="Genomic_DNA"/>
</dbReference>
<dbReference type="PANTHER" id="PTHR43872:SF1">
    <property type="entry name" value="MONOOXYGENASE, PUTATIVE (AFU_ORTHOLOGUE AFUA_8G02570)-RELATED"/>
    <property type="match status" value="1"/>
</dbReference>
<comment type="caution">
    <text evidence="6">The sequence shown here is derived from an EMBL/GenBank/DDBJ whole genome shotgun (WGS) entry which is preliminary data.</text>
</comment>
<evidence type="ECO:0000256" key="2">
    <source>
        <dbReference type="ARBA" id="ARBA00022630"/>
    </source>
</evidence>
<keyword evidence="5" id="KW-0503">Monooxygenase</keyword>
<evidence type="ECO:0000256" key="4">
    <source>
        <dbReference type="ARBA" id="ARBA00023002"/>
    </source>
</evidence>
<evidence type="ECO:0000256" key="3">
    <source>
        <dbReference type="ARBA" id="ARBA00022827"/>
    </source>
</evidence>
<name>A0ABR0EI47_ZASCE</name>
<keyword evidence="3" id="KW-0274">FAD</keyword>
<keyword evidence="4" id="KW-0560">Oxidoreductase</keyword>
<sequence length="565" mass="63515">MTSTDYDVVIIGAGISGICFAYRLQERNPHLRYCILEGRDDIGGTWSFFKYPGDAEVTEGLRSDSDLHTFGFPWAPWTEEAPIAQGPSIVNYMKRTIAEAGIDEHIRLNHKVEGLAWSSKRKQWTVKTNVHGNIGEISARFVLLGTGYYDYEKGLRAQIPNIEDFGGPVVHPQFWPEDLDYSDKNVVVIGSGATAITLLPSLTKEARHVTMLQRAPSYIMSVPIKDQLESTIRRYFPRNLAAKLIRLKWIITPTLFRAYCLAFPARARKHIQKITQAEIGHDCSLYPNFTPTYNPFEQRMCLSPDGDFYAALRSGKASVKTGTIANITDDSIVLTSGEILHPDIIITATGLKLQIGGGIPITIDSQPFHIPHAFVWKGLMFEGCPNLAFSFGYFDASWTLGVDMSAQLVCKILRQMRLDRVDVVVPELSDVEREQMREEKFLSLSSTYVEKGKAALPKVGDMGPWRPRRTFLWEWFALRFGGGPLLPLLDNVHNSPIAINTAVNLLATSTTKGNMRWIRDLAYRSNTLNLNSNAAQQYGIRSAANRLEVNRALWVSVSEHNYHPY</sequence>
<dbReference type="InterPro" id="IPR020946">
    <property type="entry name" value="Flavin_mOase-like"/>
</dbReference>
<evidence type="ECO:0000256" key="5">
    <source>
        <dbReference type="ARBA" id="ARBA00023033"/>
    </source>
</evidence>
<dbReference type="Proteomes" id="UP001305779">
    <property type="component" value="Unassembled WGS sequence"/>
</dbReference>
<evidence type="ECO:0000256" key="1">
    <source>
        <dbReference type="ARBA" id="ARBA00001974"/>
    </source>
</evidence>
<organism evidence="6 7">
    <name type="scientific">Zasmidium cellare</name>
    <name type="common">Wine cellar mold</name>
    <name type="synonym">Racodium cellare</name>
    <dbReference type="NCBI Taxonomy" id="395010"/>
    <lineage>
        <taxon>Eukaryota</taxon>
        <taxon>Fungi</taxon>
        <taxon>Dikarya</taxon>
        <taxon>Ascomycota</taxon>
        <taxon>Pezizomycotina</taxon>
        <taxon>Dothideomycetes</taxon>
        <taxon>Dothideomycetidae</taxon>
        <taxon>Mycosphaerellales</taxon>
        <taxon>Mycosphaerellaceae</taxon>
        <taxon>Zasmidium</taxon>
    </lineage>
</organism>
<comment type="cofactor">
    <cofactor evidence="1">
        <name>FAD</name>
        <dbReference type="ChEBI" id="CHEBI:57692"/>
    </cofactor>
</comment>
<keyword evidence="2" id="KW-0285">Flavoprotein</keyword>
<dbReference type="InterPro" id="IPR036188">
    <property type="entry name" value="FAD/NAD-bd_sf"/>
</dbReference>
<evidence type="ECO:0000313" key="7">
    <source>
        <dbReference type="Proteomes" id="UP001305779"/>
    </source>
</evidence>
<accession>A0ABR0EI47</accession>
<dbReference type="SUPFAM" id="SSF51905">
    <property type="entry name" value="FAD/NAD(P)-binding domain"/>
    <property type="match status" value="2"/>
</dbReference>
<proteinExistence type="predicted"/>
<protein>
    <submittedName>
        <fullName evidence="6">Uncharacterized protein</fullName>
    </submittedName>
</protein>
<dbReference type="Gene3D" id="3.50.50.60">
    <property type="entry name" value="FAD/NAD(P)-binding domain"/>
    <property type="match status" value="2"/>
</dbReference>
<dbReference type="InterPro" id="IPR051820">
    <property type="entry name" value="FAD-binding_MO"/>
</dbReference>
<dbReference type="Pfam" id="PF00743">
    <property type="entry name" value="FMO-like"/>
    <property type="match status" value="1"/>
</dbReference>
<keyword evidence="7" id="KW-1185">Reference proteome</keyword>
<dbReference type="PANTHER" id="PTHR43872">
    <property type="entry name" value="MONOOXYGENASE, PUTATIVE (AFU_ORTHOLOGUE AFUA_8G02570)-RELATED"/>
    <property type="match status" value="1"/>
</dbReference>